<dbReference type="STRING" id="579748.TW81_02235"/>
<dbReference type="PATRIC" id="fig|579748.3.peg.464"/>
<sequence>MWQYTDETNAAVTDGAQTVTVGSEQWFSLGLDIQAANGDIVAHDYVEPEPEPAPELAPEPIHDLCFTTETKFSVRLIGQQLIITPYHPNWEKYRVQWHIDNGLVKAHDWDAPPPEVEQPPTKEQLEAQAKVTRDAAVSANLTALGVEWQCLNDAVDIRKVINDAETIGVSEVETEMFRLADNSWRETTLAELRQVLAAHVVRKRDVWAQFGAWDAGDKTEPFTYQAA</sequence>
<dbReference type="EMBL" id="JXXV01000006">
    <property type="protein sequence ID" value="KJY84833.1"/>
    <property type="molecule type" value="Genomic_DNA"/>
</dbReference>
<accession>A0A0F4NPR4</accession>
<dbReference type="RefSeq" id="WP_045954100.1">
    <property type="nucleotide sequence ID" value="NZ_JXXV01000006.1"/>
</dbReference>
<proteinExistence type="predicted"/>
<comment type="caution">
    <text evidence="1">The sequence shown here is derived from an EMBL/GenBank/DDBJ whole genome shotgun (WGS) entry which is preliminary data.</text>
</comment>
<evidence type="ECO:0008006" key="3">
    <source>
        <dbReference type="Google" id="ProtNLM"/>
    </source>
</evidence>
<keyword evidence="2" id="KW-1185">Reference proteome</keyword>
<protein>
    <recommendedName>
        <fullName evidence="3">DUF4376 domain-containing protein</fullName>
    </recommendedName>
</protein>
<evidence type="ECO:0000313" key="1">
    <source>
        <dbReference type="EMBL" id="KJY84833.1"/>
    </source>
</evidence>
<dbReference type="AlphaFoldDB" id="A0A0F4NPR4"/>
<name>A0A0F4NPR4_9VIBR</name>
<reference evidence="1 2" key="1">
    <citation type="journal article" date="2015" name="BMC Genomics">
        <title>Genome mining reveals unlocked bioactive potential of marine Gram-negative bacteria.</title>
        <authorList>
            <person name="Machado H."/>
            <person name="Sonnenschein E.C."/>
            <person name="Melchiorsen J."/>
            <person name="Gram L."/>
        </authorList>
    </citation>
    <scope>NUCLEOTIDE SEQUENCE [LARGE SCALE GENOMIC DNA]</scope>
    <source>
        <strain evidence="1 2">S2757</strain>
    </source>
</reference>
<dbReference type="Proteomes" id="UP000033673">
    <property type="component" value="Unassembled WGS sequence"/>
</dbReference>
<evidence type="ECO:0000313" key="2">
    <source>
        <dbReference type="Proteomes" id="UP000033673"/>
    </source>
</evidence>
<organism evidence="1 2">
    <name type="scientific">Vibrio galatheae</name>
    <dbReference type="NCBI Taxonomy" id="579748"/>
    <lineage>
        <taxon>Bacteria</taxon>
        <taxon>Pseudomonadati</taxon>
        <taxon>Pseudomonadota</taxon>
        <taxon>Gammaproteobacteria</taxon>
        <taxon>Vibrionales</taxon>
        <taxon>Vibrionaceae</taxon>
        <taxon>Vibrio</taxon>
    </lineage>
</organism>
<gene>
    <name evidence="1" type="ORF">TW81_02235</name>
</gene>